<dbReference type="STRING" id="81479.RA876_07240"/>
<organism evidence="3 4">
    <name type="scientific">Rhodoferax antarcticus ANT.BR</name>
    <dbReference type="NCBI Taxonomy" id="1111071"/>
    <lineage>
        <taxon>Bacteria</taxon>
        <taxon>Pseudomonadati</taxon>
        <taxon>Pseudomonadota</taxon>
        <taxon>Betaproteobacteria</taxon>
        <taxon>Burkholderiales</taxon>
        <taxon>Comamonadaceae</taxon>
        <taxon>Rhodoferax</taxon>
    </lineage>
</organism>
<dbReference type="Proteomes" id="UP000185911">
    <property type="component" value="Unassembled WGS sequence"/>
</dbReference>
<protein>
    <recommendedName>
        <fullName evidence="5">MSHA biogenesis protein MshK</fullName>
    </recommendedName>
</protein>
<evidence type="ECO:0000256" key="2">
    <source>
        <dbReference type="SAM" id="SignalP"/>
    </source>
</evidence>
<comment type="caution">
    <text evidence="3">The sequence shown here is derived from an EMBL/GenBank/DDBJ whole genome shotgun (WGS) entry which is preliminary data.</text>
</comment>
<evidence type="ECO:0000256" key="1">
    <source>
        <dbReference type="SAM" id="MobiDB-lite"/>
    </source>
</evidence>
<dbReference type="EMBL" id="MSYM01000013">
    <property type="protein sequence ID" value="OLP06393.1"/>
    <property type="molecule type" value="Genomic_DNA"/>
</dbReference>
<feature type="chain" id="PRO_5012819258" description="MSHA biogenesis protein MshK" evidence="2">
    <location>
        <begin position="33"/>
        <end position="146"/>
    </location>
</feature>
<dbReference type="RefSeq" id="WP_075586835.1">
    <property type="nucleotide sequence ID" value="NZ_MSYM01000013.1"/>
</dbReference>
<gene>
    <name evidence="3" type="ORF">BLL52_2629</name>
</gene>
<reference evidence="3 4" key="1">
    <citation type="submission" date="2017-01" db="EMBL/GenBank/DDBJ databases">
        <title>Genome sequence of Rhodoferax antarcticus ANT.BR, a psychrophilic purple nonsulfur bacterium from an Antarctic microbial mat.</title>
        <authorList>
            <person name="Baker J."/>
            <person name="Riester C."/>
            <person name="Skinner B."/>
            <person name="Newell A."/>
            <person name="Swingley W."/>
            <person name="Madigan M."/>
            <person name="Jung D."/>
            <person name="Asao M."/>
            <person name="Chen M."/>
            <person name="Loughlin P."/>
            <person name="Pan H."/>
            <person name="Lin S."/>
            <person name="Li N."/>
            <person name="Shaw J."/>
            <person name="Prado M."/>
            <person name="Sherman C."/>
            <person name="Li X."/>
            <person name="Tang J."/>
            <person name="Blankenship R."/>
            <person name="Zhao T."/>
            <person name="Touchman J."/>
            <person name="Sattley M."/>
        </authorList>
    </citation>
    <scope>NUCLEOTIDE SEQUENCE [LARGE SCALE GENOMIC DNA]</scope>
    <source>
        <strain evidence="3 4">ANT.BR</strain>
    </source>
</reference>
<proteinExistence type="predicted"/>
<keyword evidence="2" id="KW-0732">Signal</keyword>
<dbReference type="AlphaFoldDB" id="A0A1Q8YEC9"/>
<feature type="region of interest" description="Disordered" evidence="1">
    <location>
        <begin position="121"/>
        <end position="146"/>
    </location>
</feature>
<feature type="signal peptide" evidence="2">
    <location>
        <begin position="1"/>
        <end position="32"/>
    </location>
</feature>
<evidence type="ECO:0000313" key="3">
    <source>
        <dbReference type="EMBL" id="OLP06393.1"/>
    </source>
</evidence>
<name>A0A1Q8YEC9_9BURK</name>
<keyword evidence="4" id="KW-1185">Reference proteome</keyword>
<accession>A0A1Q8YEC9</accession>
<evidence type="ECO:0008006" key="5">
    <source>
        <dbReference type="Google" id="ProtNLM"/>
    </source>
</evidence>
<sequence>MTLIPSQLLRRFAGRCLLWSALCFGIATSTFAQPLRDPTVAPAAAGMVGSGGPQREEILKTGSISVLKREGANYLMIGTRLYGVGQRIGQVRIERITETEIWLREGGQLQKIKVYSGVQRHAGVPPPTSKKPAVAPLTVRPAQIKP</sequence>
<evidence type="ECO:0000313" key="4">
    <source>
        <dbReference type="Proteomes" id="UP000185911"/>
    </source>
</evidence>